<evidence type="ECO:0000256" key="1">
    <source>
        <dbReference type="SAM" id="Phobius"/>
    </source>
</evidence>
<feature type="transmembrane region" description="Helical" evidence="1">
    <location>
        <begin position="141"/>
        <end position="159"/>
    </location>
</feature>
<protein>
    <submittedName>
        <fullName evidence="2">Iron-sulfur cluster assembly 2, mitochondrial</fullName>
    </submittedName>
</protein>
<gene>
    <name evidence="2" type="primary">ISCA2</name>
    <name evidence="2" type="ORF">FOZ62_029900</name>
</gene>
<dbReference type="Proteomes" id="UP000574390">
    <property type="component" value="Unassembled WGS sequence"/>
</dbReference>
<dbReference type="Gene3D" id="2.60.300.12">
    <property type="entry name" value="HesB-like domain"/>
    <property type="match status" value="1"/>
</dbReference>
<comment type="caution">
    <text evidence="2">The sequence shown here is derived from an EMBL/GenBank/DDBJ whole genome shotgun (WGS) entry which is preliminary data.</text>
</comment>
<feature type="non-terminal residue" evidence="2">
    <location>
        <position position="1"/>
    </location>
</feature>
<evidence type="ECO:0000313" key="3">
    <source>
        <dbReference type="Proteomes" id="UP000574390"/>
    </source>
</evidence>
<reference evidence="2 3" key="1">
    <citation type="submission" date="2020-04" db="EMBL/GenBank/DDBJ databases">
        <title>Perkinsus olseni comparative genomics.</title>
        <authorList>
            <person name="Bogema D.R."/>
        </authorList>
    </citation>
    <scope>NUCLEOTIDE SEQUENCE [LARGE SCALE GENOMIC DNA]</scope>
    <source>
        <strain evidence="2">ATCC PRA-205</strain>
    </source>
</reference>
<evidence type="ECO:0000313" key="2">
    <source>
        <dbReference type="EMBL" id="KAF4754198.1"/>
    </source>
</evidence>
<accession>A0A7J6UAJ0</accession>
<dbReference type="InterPro" id="IPR035903">
    <property type="entry name" value="HesB-like_dom_sf"/>
</dbReference>
<organism evidence="2 3">
    <name type="scientific">Perkinsus olseni</name>
    <name type="common">Perkinsus atlanticus</name>
    <dbReference type="NCBI Taxonomy" id="32597"/>
    <lineage>
        <taxon>Eukaryota</taxon>
        <taxon>Sar</taxon>
        <taxon>Alveolata</taxon>
        <taxon>Perkinsozoa</taxon>
        <taxon>Perkinsea</taxon>
        <taxon>Perkinsida</taxon>
        <taxon>Perkinsidae</taxon>
        <taxon>Perkinsus</taxon>
    </lineage>
</organism>
<keyword evidence="1" id="KW-0812">Transmembrane</keyword>
<keyword evidence="1" id="KW-0472">Membrane</keyword>
<sequence length="212" mass="23863">SESYLDHCKVDFVEEMIGSKFVVSENKLAESACSCGASFNLNQQMRQERENPCQRVMACYWPLAAVVKLLLETSCFHRETLLLTVVQYVWKIQPSSRTVIIRCGPVTTERPLPERQTFGTRLEYREITLFFCLPDGIMRRMLKAAVGCLAVTATSVLLLKTRKESDRRRVRTASSMTLKSSSLDLSVAARLLVKTQYVVPVRKLKCAGACSG</sequence>
<dbReference type="EMBL" id="JABANM010001487">
    <property type="protein sequence ID" value="KAF4754198.1"/>
    <property type="molecule type" value="Genomic_DNA"/>
</dbReference>
<proteinExistence type="predicted"/>
<dbReference type="AlphaFoldDB" id="A0A7J6UAJ0"/>
<name>A0A7J6UAJ0_PEROL</name>
<keyword evidence="1" id="KW-1133">Transmembrane helix</keyword>